<feature type="region of interest" description="Disordered" evidence="1">
    <location>
        <begin position="96"/>
        <end position="121"/>
    </location>
</feature>
<accession>A0A1W0A3F3</accession>
<keyword evidence="3" id="KW-1185">Reference proteome</keyword>
<gene>
    <name evidence="2" type="ORF">THRCLA_20814</name>
</gene>
<sequence>MENIALPSALSSIHECITYTNGLAKFYETSFEEGKTVHAAQTTEAIKSLKEALELVATNITNVTTTLSSYIDCQMDEIESVNIKMNQLKHRIAKKNQSQELSMVEPMRAPTKTTNPKSNLSTYKITNGSPTNKILNKSYEQRISMNPFEKG</sequence>
<evidence type="ECO:0000313" key="3">
    <source>
        <dbReference type="Proteomes" id="UP000243217"/>
    </source>
</evidence>
<dbReference type="Proteomes" id="UP000243217">
    <property type="component" value="Unassembled WGS sequence"/>
</dbReference>
<dbReference type="AlphaFoldDB" id="A0A1W0A3F3"/>
<organism evidence="2 3">
    <name type="scientific">Thraustotheca clavata</name>
    <dbReference type="NCBI Taxonomy" id="74557"/>
    <lineage>
        <taxon>Eukaryota</taxon>
        <taxon>Sar</taxon>
        <taxon>Stramenopiles</taxon>
        <taxon>Oomycota</taxon>
        <taxon>Saprolegniomycetes</taxon>
        <taxon>Saprolegniales</taxon>
        <taxon>Achlyaceae</taxon>
        <taxon>Thraustotheca</taxon>
    </lineage>
</organism>
<protein>
    <submittedName>
        <fullName evidence="2">Uncharacterized protein</fullName>
    </submittedName>
</protein>
<name>A0A1W0A3F3_9STRA</name>
<dbReference type="OrthoDB" id="186058at2759"/>
<proteinExistence type="predicted"/>
<comment type="caution">
    <text evidence="2">The sequence shown here is derived from an EMBL/GenBank/DDBJ whole genome shotgun (WGS) entry which is preliminary data.</text>
</comment>
<evidence type="ECO:0000256" key="1">
    <source>
        <dbReference type="SAM" id="MobiDB-lite"/>
    </source>
</evidence>
<feature type="compositionally biased region" description="Polar residues" evidence="1">
    <location>
        <begin position="111"/>
        <end position="121"/>
    </location>
</feature>
<evidence type="ECO:0000313" key="2">
    <source>
        <dbReference type="EMBL" id="OQS04711.1"/>
    </source>
</evidence>
<dbReference type="EMBL" id="JNBS01000567">
    <property type="protein sequence ID" value="OQS04711.1"/>
    <property type="molecule type" value="Genomic_DNA"/>
</dbReference>
<reference evidence="2 3" key="1">
    <citation type="journal article" date="2014" name="Genome Biol. Evol.">
        <title>The secreted proteins of Achlya hypogyna and Thraustotheca clavata identify the ancestral oomycete secretome and reveal gene acquisitions by horizontal gene transfer.</title>
        <authorList>
            <person name="Misner I."/>
            <person name="Blouin N."/>
            <person name="Leonard G."/>
            <person name="Richards T.A."/>
            <person name="Lane C.E."/>
        </authorList>
    </citation>
    <scope>NUCLEOTIDE SEQUENCE [LARGE SCALE GENOMIC DNA]</scope>
    <source>
        <strain evidence="2 3">ATCC 34112</strain>
    </source>
</reference>